<gene>
    <name evidence="4" type="ORF">GCM10009838_51280</name>
</gene>
<evidence type="ECO:0000256" key="2">
    <source>
        <dbReference type="SAM" id="SignalP"/>
    </source>
</evidence>
<dbReference type="Proteomes" id="UP001499854">
    <property type="component" value="Unassembled WGS sequence"/>
</dbReference>
<dbReference type="Pfam" id="PF13313">
    <property type="entry name" value="DUF4082"/>
    <property type="match status" value="2"/>
</dbReference>
<dbReference type="InterPro" id="IPR003961">
    <property type="entry name" value="FN3_dom"/>
</dbReference>
<dbReference type="InterPro" id="IPR032812">
    <property type="entry name" value="SbsA_Ig"/>
</dbReference>
<comment type="caution">
    <text evidence="4">The sequence shown here is derived from an EMBL/GenBank/DDBJ whole genome shotgun (WGS) entry which is preliminary data.</text>
</comment>
<evidence type="ECO:0000313" key="4">
    <source>
        <dbReference type="EMBL" id="GAA1983317.1"/>
    </source>
</evidence>
<keyword evidence="5" id="KW-1185">Reference proteome</keyword>
<evidence type="ECO:0000313" key="5">
    <source>
        <dbReference type="Proteomes" id="UP001499854"/>
    </source>
</evidence>
<dbReference type="EMBL" id="BAAAQM010000031">
    <property type="protein sequence ID" value="GAA1983317.1"/>
    <property type="molecule type" value="Genomic_DNA"/>
</dbReference>
<evidence type="ECO:0000256" key="1">
    <source>
        <dbReference type="ARBA" id="ARBA00022729"/>
    </source>
</evidence>
<feature type="chain" id="PRO_5045119495" description="Fibronectin type-III domain-containing protein" evidence="2">
    <location>
        <begin position="29"/>
        <end position="484"/>
    </location>
</feature>
<reference evidence="4 5" key="1">
    <citation type="journal article" date="2019" name="Int. J. Syst. Evol. Microbiol.">
        <title>The Global Catalogue of Microorganisms (GCM) 10K type strain sequencing project: providing services to taxonomists for standard genome sequencing and annotation.</title>
        <authorList>
            <consortium name="The Broad Institute Genomics Platform"/>
            <consortium name="The Broad Institute Genome Sequencing Center for Infectious Disease"/>
            <person name="Wu L."/>
            <person name="Ma J."/>
        </authorList>
    </citation>
    <scope>NUCLEOTIDE SEQUENCE [LARGE SCALE GENOMIC DNA]</scope>
    <source>
        <strain evidence="4 5">JCM 16013</strain>
    </source>
</reference>
<evidence type="ECO:0000259" key="3">
    <source>
        <dbReference type="PROSITE" id="PS50853"/>
    </source>
</evidence>
<protein>
    <recommendedName>
        <fullName evidence="3">Fibronectin type-III domain-containing protein</fullName>
    </recommendedName>
</protein>
<sequence>MAASTPRRSARFRAGVAAVVAAVTAATAVMVATGGEAAAASGGGDGQCPCSVFPADSVPGTPDSGDFFGVVLGVKVVPASAGRIQGIRFYKSSANTGTHTGSLWASDGTLLATGTFTGETATGWQTLMFANPVPVRPDTTYIASYYAPNGHYAYDTGYFMNGGAGAAPITAPSDDAGGGNGVYTYGGATAFPHYSYNAANYWVDVVYDDADVPTDAPTVVDTTPGDEATKVAGTTPVSATFSAPVDASSVHFSVTDAAGAQVPGSVALNAAATTVTFTPGTQLPPGSTFTASVQAADAWGHAMSDPATWSFTVDTAPPPYACPCSLFADSATPAVANSNDPNSVELGVRFTPAVNGTVSGIRFYKGALNGGTHTGTLWSSDGTQLATGTFSGESATGWQSMTFAMPVAVRAGTTYVASYHAPVGNYSFTTGYFSYAHQRYPLTAAASGSGQDGNGTYGYGGGTTFPGAGSAGTNYWVDVVFNAS</sequence>
<proteinExistence type="predicted"/>
<dbReference type="Gene3D" id="2.60.40.1220">
    <property type="match status" value="1"/>
</dbReference>
<name>A0ABN2SBT3_9ACTN</name>
<dbReference type="InterPro" id="IPR025141">
    <property type="entry name" value="DUF4082"/>
</dbReference>
<dbReference type="InterPro" id="IPR014755">
    <property type="entry name" value="Cu-Rt/internalin_Ig-like"/>
</dbReference>
<feature type="domain" description="Fibronectin type-III" evidence="3">
    <location>
        <begin position="213"/>
        <end position="318"/>
    </location>
</feature>
<keyword evidence="1 2" id="KW-0732">Signal</keyword>
<feature type="signal peptide" evidence="2">
    <location>
        <begin position="1"/>
        <end position="28"/>
    </location>
</feature>
<accession>A0ABN2SBT3</accession>
<dbReference type="PROSITE" id="PS50853">
    <property type="entry name" value="FN3"/>
    <property type="match status" value="1"/>
</dbReference>
<organism evidence="4 5">
    <name type="scientific">Catenulispora subtropica</name>
    <dbReference type="NCBI Taxonomy" id="450798"/>
    <lineage>
        <taxon>Bacteria</taxon>
        <taxon>Bacillati</taxon>
        <taxon>Actinomycetota</taxon>
        <taxon>Actinomycetes</taxon>
        <taxon>Catenulisporales</taxon>
        <taxon>Catenulisporaceae</taxon>
        <taxon>Catenulispora</taxon>
    </lineage>
</organism>
<dbReference type="Pfam" id="PF13205">
    <property type="entry name" value="Big_5"/>
    <property type="match status" value="1"/>
</dbReference>